<dbReference type="EMBL" id="DVOH01000037">
    <property type="protein sequence ID" value="HIV00430.1"/>
    <property type="molecule type" value="Genomic_DNA"/>
</dbReference>
<dbReference type="Pfam" id="PF03486">
    <property type="entry name" value="HI0933_like"/>
    <property type="match status" value="1"/>
</dbReference>
<accession>A0A9D1SXK4</accession>
<evidence type="ECO:0000256" key="3">
    <source>
        <dbReference type="ARBA" id="ARBA00022827"/>
    </source>
</evidence>
<organism evidence="6 7">
    <name type="scientific">Candidatus Stercoripulliclostridium merdipullorum</name>
    <dbReference type="NCBI Taxonomy" id="2840952"/>
    <lineage>
        <taxon>Bacteria</taxon>
        <taxon>Bacillati</taxon>
        <taxon>Bacillota</taxon>
        <taxon>Clostridia</taxon>
        <taxon>Eubacteriales</taxon>
        <taxon>Candidatus Stercoripulliclostridium</taxon>
    </lineage>
</organism>
<dbReference type="InterPro" id="IPR055178">
    <property type="entry name" value="RsdA/BaiN/AoA(So)-like_dom"/>
</dbReference>
<dbReference type="Gene3D" id="2.40.30.10">
    <property type="entry name" value="Translation factors"/>
    <property type="match status" value="1"/>
</dbReference>
<comment type="cofactor">
    <cofactor evidence="1">
        <name>FAD</name>
        <dbReference type="ChEBI" id="CHEBI:57692"/>
    </cofactor>
</comment>
<evidence type="ECO:0000256" key="1">
    <source>
        <dbReference type="ARBA" id="ARBA00001974"/>
    </source>
</evidence>
<name>A0A9D1SXK4_9FIRM</name>
<keyword evidence="2" id="KW-0285">Flavoprotein</keyword>
<evidence type="ECO:0000313" key="6">
    <source>
        <dbReference type="EMBL" id="HIV00430.1"/>
    </source>
</evidence>
<comment type="caution">
    <text evidence="6">The sequence shown here is derived from an EMBL/GenBank/DDBJ whole genome shotgun (WGS) entry which is preliminary data.</text>
</comment>
<sequence length="369" mass="39197">MQTYDFAVVGGGASGLVAAIAAARRGKRVVVLEQNPRIAKKLLATGNGKCNLLPAARIKGDYNTDFVESVLGAYSVSDVRRFFRSIGLPTREEGGRIYPYSLEASSVVNVLRRGLDAEGVTVMTDFGVRSIEKGNPFLIRSHQSAVAAHRVLVAVGSAAGGGKDSLFLLQPFGLQPAKRVPSLAPILTDARYVRGLRGVRMPCKVSLAIDGNVVASVCNEIIFKDNGISGSAIFDLSVEYARRGAPQNAVLYLDFVPECSVEEVETLVRECGDALLHRAVYQLLAGQTPRATAERIKHYVVPIKGAGHPDLAQVISGGISVDAVDPVTLEVRSCPGLYLAGEALDVDGICGGFNLYWAWASGLTVGNNV</sequence>
<evidence type="ECO:0000259" key="5">
    <source>
        <dbReference type="Pfam" id="PF22780"/>
    </source>
</evidence>
<reference evidence="6" key="2">
    <citation type="journal article" date="2021" name="PeerJ">
        <title>Extensive microbial diversity within the chicken gut microbiome revealed by metagenomics and culture.</title>
        <authorList>
            <person name="Gilroy R."/>
            <person name="Ravi A."/>
            <person name="Getino M."/>
            <person name="Pursley I."/>
            <person name="Horton D.L."/>
            <person name="Alikhan N.F."/>
            <person name="Baker D."/>
            <person name="Gharbi K."/>
            <person name="Hall N."/>
            <person name="Watson M."/>
            <person name="Adriaenssens E.M."/>
            <person name="Foster-Nyarko E."/>
            <person name="Jarju S."/>
            <person name="Secka A."/>
            <person name="Antonio M."/>
            <person name="Oren A."/>
            <person name="Chaudhuri R.R."/>
            <person name="La Ragione R."/>
            <person name="Hildebrand F."/>
            <person name="Pallen M.J."/>
        </authorList>
    </citation>
    <scope>NUCLEOTIDE SEQUENCE</scope>
    <source>
        <strain evidence="6">23406</strain>
    </source>
</reference>
<dbReference type="AlphaFoldDB" id="A0A9D1SXK4"/>
<dbReference type="PANTHER" id="PTHR42887:SF2">
    <property type="entry name" value="OS12G0638800 PROTEIN"/>
    <property type="match status" value="1"/>
</dbReference>
<dbReference type="InterPro" id="IPR023166">
    <property type="entry name" value="BaiN-like_dom_sf"/>
</dbReference>
<dbReference type="SUPFAM" id="SSF51905">
    <property type="entry name" value="FAD/NAD(P)-binding domain"/>
    <property type="match status" value="1"/>
</dbReference>
<dbReference type="SUPFAM" id="SSF160996">
    <property type="entry name" value="HI0933 insert domain-like"/>
    <property type="match status" value="1"/>
</dbReference>
<feature type="domain" description="RsdA/BaiN/AoA(So)-like Rossmann fold-like" evidence="4">
    <location>
        <begin position="5"/>
        <end position="367"/>
    </location>
</feature>
<dbReference type="InterPro" id="IPR057661">
    <property type="entry name" value="RsdA/BaiN/AoA(So)_Rossmann"/>
</dbReference>
<evidence type="ECO:0000256" key="2">
    <source>
        <dbReference type="ARBA" id="ARBA00022630"/>
    </source>
</evidence>
<dbReference type="NCBIfam" id="TIGR00275">
    <property type="entry name" value="aminoacetone oxidase family FAD-binding enzyme"/>
    <property type="match status" value="1"/>
</dbReference>
<gene>
    <name evidence="6" type="ORF">IAB14_04895</name>
</gene>
<dbReference type="Pfam" id="PF22780">
    <property type="entry name" value="HI0933_like_1st"/>
    <property type="match status" value="1"/>
</dbReference>
<keyword evidence="3" id="KW-0274">FAD</keyword>
<proteinExistence type="predicted"/>
<dbReference type="Gene3D" id="3.50.50.60">
    <property type="entry name" value="FAD/NAD(P)-binding domain"/>
    <property type="match status" value="2"/>
</dbReference>
<evidence type="ECO:0000313" key="7">
    <source>
        <dbReference type="Proteomes" id="UP000886891"/>
    </source>
</evidence>
<dbReference type="InterPro" id="IPR036188">
    <property type="entry name" value="FAD/NAD-bd_sf"/>
</dbReference>
<dbReference type="InterPro" id="IPR004792">
    <property type="entry name" value="BaiN-like"/>
</dbReference>
<dbReference type="Proteomes" id="UP000886891">
    <property type="component" value="Unassembled WGS sequence"/>
</dbReference>
<protein>
    <submittedName>
        <fullName evidence="6">Aminoacetone oxidase family FAD-binding enzyme</fullName>
    </submittedName>
</protein>
<feature type="domain" description="RsdA/BaiN/AoA(So)-like insert" evidence="5">
    <location>
        <begin position="180"/>
        <end position="296"/>
    </location>
</feature>
<dbReference type="PANTHER" id="PTHR42887">
    <property type="entry name" value="OS12G0638800 PROTEIN"/>
    <property type="match status" value="1"/>
</dbReference>
<evidence type="ECO:0000259" key="4">
    <source>
        <dbReference type="Pfam" id="PF03486"/>
    </source>
</evidence>
<reference evidence="6" key="1">
    <citation type="submission" date="2020-10" db="EMBL/GenBank/DDBJ databases">
        <authorList>
            <person name="Gilroy R."/>
        </authorList>
    </citation>
    <scope>NUCLEOTIDE SEQUENCE</scope>
    <source>
        <strain evidence="6">23406</strain>
    </source>
</reference>
<dbReference type="Gene3D" id="1.10.8.260">
    <property type="entry name" value="HI0933 insert domain-like"/>
    <property type="match status" value="1"/>
</dbReference>
<dbReference type="PRINTS" id="PR00411">
    <property type="entry name" value="PNDRDTASEI"/>
</dbReference>